<feature type="domain" description="BIG2" evidence="2">
    <location>
        <begin position="1224"/>
        <end position="1300"/>
    </location>
</feature>
<dbReference type="InterPro" id="IPR017853">
    <property type="entry name" value="GH"/>
</dbReference>
<evidence type="ECO:0000313" key="4">
    <source>
        <dbReference type="Proteomes" id="UP000256779"/>
    </source>
</evidence>
<accession>A0A3D9L491</accession>
<keyword evidence="4" id="KW-1185">Reference proteome</keyword>
<dbReference type="Pfam" id="PF18962">
    <property type="entry name" value="Por_Secre_tail"/>
    <property type="match status" value="1"/>
</dbReference>
<proteinExistence type="predicted"/>
<dbReference type="InterPro" id="IPR008964">
    <property type="entry name" value="Invasin/intimin_cell_adhesion"/>
</dbReference>
<dbReference type="SUPFAM" id="SSF49373">
    <property type="entry name" value="Invasin/intimin cell-adhesion fragments"/>
    <property type="match status" value="9"/>
</dbReference>
<dbReference type="EMBL" id="QREG01000006">
    <property type="protein sequence ID" value="REE00175.1"/>
    <property type="molecule type" value="Genomic_DNA"/>
</dbReference>
<dbReference type="SUPFAM" id="SSF51445">
    <property type="entry name" value="(Trans)glycosidases"/>
    <property type="match status" value="1"/>
</dbReference>
<evidence type="ECO:0000259" key="2">
    <source>
        <dbReference type="SMART" id="SM00635"/>
    </source>
</evidence>
<feature type="chain" id="PRO_5017625301" evidence="1">
    <location>
        <begin position="19"/>
        <end position="1726"/>
    </location>
</feature>
<feature type="domain" description="BIG2" evidence="2">
    <location>
        <begin position="1055"/>
        <end position="1129"/>
    </location>
</feature>
<dbReference type="Pfam" id="PF02368">
    <property type="entry name" value="Big_2"/>
    <property type="match status" value="9"/>
</dbReference>
<feature type="domain" description="BIG2" evidence="2">
    <location>
        <begin position="1476"/>
        <end position="1552"/>
    </location>
</feature>
<comment type="caution">
    <text evidence="3">The sequence shown here is derived from an EMBL/GenBank/DDBJ whole genome shotgun (WGS) entry which is preliminary data.</text>
</comment>
<dbReference type="RefSeq" id="WP_115867696.1">
    <property type="nucleotide sequence ID" value="NZ_QREG01000006.1"/>
</dbReference>
<evidence type="ECO:0000313" key="3">
    <source>
        <dbReference type="EMBL" id="REE00175.1"/>
    </source>
</evidence>
<dbReference type="InterPro" id="IPR003343">
    <property type="entry name" value="Big_2"/>
</dbReference>
<dbReference type="Gene3D" id="3.20.20.80">
    <property type="entry name" value="Glycosidases"/>
    <property type="match status" value="1"/>
</dbReference>
<dbReference type="OrthoDB" id="966210at2"/>
<protein>
    <submittedName>
        <fullName evidence="3">Putative secreted protein (Por secretion system target)</fullName>
    </submittedName>
</protein>
<feature type="domain" description="BIG2" evidence="2">
    <location>
        <begin position="1560"/>
        <end position="1636"/>
    </location>
</feature>
<keyword evidence="1" id="KW-0732">Signal</keyword>
<dbReference type="PANTHER" id="PTHR23019">
    <property type="entry name" value="NUCLEAR PORE MEMBRANE GLYCOPROTEIN GP210-RELATED"/>
    <property type="match status" value="1"/>
</dbReference>
<gene>
    <name evidence="3" type="ORF">C7460_106114</name>
</gene>
<dbReference type="PANTHER" id="PTHR23019:SF0">
    <property type="entry name" value="NUCLEAR PORE MEMBRANE GLYCOPROTEIN 210"/>
    <property type="match status" value="1"/>
</dbReference>
<dbReference type="Gene3D" id="1.20.1270.90">
    <property type="entry name" value="AF1782-like"/>
    <property type="match status" value="1"/>
</dbReference>
<dbReference type="NCBIfam" id="TIGR04183">
    <property type="entry name" value="Por_Secre_tail"/>
    <property type="match status" value="1"/>
</dbReference>
<feature type="domain" description="BIG2" evidence="2">
    <location>
        <begin position="966"/>
        <end position="1042"/>
    </location>
</feature>
<feature type="signal peptide" evidence="1">
    <location>
        <begin position="1"/>
        <end position="18"/>
    </location>
</feature>
<dbReference type="Proteomes" id="UP000256779">
    <property type="component" value="Unassembled WGS sequence"/>
</dbReference>
<reference evidence="3 4" key="1">
    <citation type="submission" date="2018-07" db="EMBL/GenBank/DDBJ databases">
        <title>Genomic Encyclopedia of Type Strains, Phase IV (KMG-IV): sequencing the most valuable type-strain genomes for metagenomic binning, comparative biology and taxonomic classification.</title>
        <authorList>
            <person name="Goeker M."/>
        </authorList>
    </citation>
    <scope>NUCLEOTIDE SEQUENCE [LARGE SCALE GENOMIC DNA]</scope>
    <source>
        <strain evidence="3 4">DSM 4134</strain>
    </source>
</reference>
<evidence type="ECO:0000256" key="1">
    <source>
        <dbReference type="SAM" id="SignalP"/>
    </source>
</evidence>
<dbReference type="InterPro" id="IPR045197">
    <property type="entry name" value="NUP210-like"/>
</dbReference>
<organism evidence="3 4">
    <name type="scientific">Marinoscillum furvescens DSM 4134</name>
    <dbReference type="NCBI Taxonomy" id="1122208"/>
    <lineage>
        <taxon>Bacteria</taxon>
        <taxon>Pseudomonadati</taxon>
        <taxon>Bacteroidota</taxon>
        <taxon>Cytophagia</taxon>
        <taxon>Cytophagales</taxon>
        <taxon>Reichenbachiellaceae</taxon>
        <taxon>Marinoscillum</taxon>
    </lineage>
</organism>
<dbReference type="InterPro" id="IPR026444">
    <property type="entry name" value="Secre_tail"/>
</dbReference>
<feature type="domain" description="BIG2" evidence="2">
    <location>
        <begin position="1308"/>
        <end position="1384"/>
    </location>
</feature>
<feature type="domain" description="BIG2" evidence="2">
    <location>
        <begin position="882"/>
        <end position="958"/>
    </location>
</feature>
<feature type="domain" description="BIG2" evidence="2">
    <location>
        <begin position="1139"/>
        <end position="1216"/>
    </location>
</feature>
<feature type="domain" description="BIG2" evidence="2">
    <location>
        <begin position="1392"/>
        <end position="1468"/>
    </location>
</feature>
<name>A0A3D9L491_MARFU</name>
<sequence>MKHLFTLALLICTTVLFAQKKLVDNSAASNSPSNGPSYLIVSEDDSKMTYLGNGTQFFFIDIPNYTTTSTTAAQFTEVERVGNVIFGRGKVASADQDELIYATTEGVTLLDYYTTAANFPRIWTQTGNGAYFGSGKFMPDNAGRDFIRVSPDLSTVTRPFNNVSGGGVDLINKNLYQVQMVPFAGDKILVKAKRTSSDEEYFVWDDTDQTSIQITDVDHSNADATSTAQWPLGKAYGDRVIFFYYDKIYTSDGTAAGTTEIADASGMHLHGIGGGSNFAIFGNAPDGDLEPYLYTDGGTPQKIDLNASGSSDPRDFRQNGDYTFFIANTGDGYEPHISDGTVAGTKLLLDINPTGGSLEPVNSYNKNNSIEAGNGFAFGATDGTNSYIYFTDGVNIVTLNNGEDYLGLFTSQPHAMAATEQYLYFTDNDKDVFRVTIPDNIYNGAEWSQGAPVAGQSLYFNADYTISEDLTLTSAHIPEGVTLTITSGATLTIDGELYNKGTINEDGGTLVWNAPISLINLAPVLAKVNTFMETAEAGFEVGQYPSAMMAQLSDSLSKANDIKANPESQEAVDAMAENLNAYFKEVLWAQIQPVKKYRNNLQIVLGDMKQAQIKNSIATKDEIDFLLIGMRNLQVDGIRIDIFGEAPGDSVTLNPNKEIYDYLYTQAKAHGFKIFANPAEFGGGRRIANNNLDELGDEVNGVLIKSNRLRDRIIEFAAEYEVDYISPFNEDCVGAGGGCFNASQVKSIYSALVGNVNGATIVGGDNHNLQAGINAYKNTEIRDYISVATCHNLMFQHDKWSEFMTLASEKGLPVWDSEATDNPKDYDKNGTIEESRMVAAIDAGVDGLVYYNNWATIDLENGNINAAGIAGRDKYIEDNVTLVSSISITGATQVDLENTTTLTASLLPADAHDTRIHWSSSDESKATVDQDGVVTAIDHGDIQIIASAIDGSGVSDTFNIRIGDTFVTAVTLSGQSEMQIESTQQLTATVSPEDATNPEVTWTSSDTNLATVDATGLVTAVDLGEVTITATSTDGTEVSGSFSITINPILAEEIFVDGSTVMDLNSTATTQTLTAVFTPSNTTNQSVVWSSDNTDVATVNAQGEVTAIAKGTAIISATAIDGSTTVGTIEITVTDSFVPVTSVAVEGASEMTDTETQSLVATVMPENATDNSVVWHSANTEILTVNPTSGVVTAVGVGTTTVTATAADGSEVSDAIEITVSPLLVTAISITGNATMVDETTQILTAAVTPSEATNTEVTWSSSNTAIATVSTAGEVTAVAPGEVTITATANDGSNVAETFVITVSPLLVAEVTVTGETSMLDASTQTLQATVSPENASDVSVSWSSSDNTIATIDETGKVSAMAPGEVTLTATANDGSEASGAITVTVSPLLVSAITIAGETSMLDAANQTLVANVSPAEATDPSVTWSSSNEAIATVDAQGMVTARAVGEVTITATANDASGVTTEIQITISPLLVAEISISGEGSMQKDDTQQLTATVSPEQATDASVTWSSSDEAVASVDGTGLATAHSVGSVTITATANDGSNVTGSFEIEVKPILVAEITIAGTNAMMVAETQSLSATVTPTNATDASITWSSGDEQIATVDATGLVTAISAGTVDITATANDDSGVSASLQIVIAPLPLASNEHISVSIYPNPTIGLLNLELPNGVHKGSYQLIDVLGHTLLEGTLAASQQLDISTFEKGVYFLKLELDGSSSLEKVILK</sequence>
<dbReference type="SMART" id="SM00635">
    <property type="entry name" value="BID_2"/>
    <property type="match status" value="9"/>
</dbReference>
<dbReference type="Gene3D" id="2.60.40.1080">
    <property type="match status" value="9"/>
</dbReference>